<proteinExistence type="predicted"/>
<organism evidence="1">
    <name type="scientific">marine metagenome</name>
    <dbReference type="NCBI Taxonomy" id="408172"/>
    <lineage>
        <taxon>unclassified sequences</taxon>
        <taxon>metagenomes</taxon>
        <taxon>ecological metagenomes</taxon>
    </lineage>
</organism>
<evidence type="ECO:0000313" key="1">
    <source>
        <dbReference type="EMBL" id="SVA16171.1"/>
    </source>
</evidence>
<name>A0A381TKX7_9ZZZZ</name>
<protein>
    <recommendedName>
        <fullName evidence="2">Haemin-degrading HemS/ChuX domain-containing protein</fullName>
    </recommendedName>
</protein>
<sequence length="133" mass="15407">MIQKILEQCQNGPHGVGFNEVVLMLYNPVATAEVYMNMDDIQFTDDGNTVTFMAENGTHLHMKLGLVKELRFQYIERNERGEPSYSVWFLDANQESVLRIYLRKSEAEATNQPRHQLFMELLETYGESLQLTS</sequence>
<dbReference type="Pfam" id="PF22684">
    <property type="entry name" value="LFE_1968-like"/>
    <property type="match status" value="1"/>
</dbReference>
<reference evidence="1" key="1">
    <citation type="submission" date="2018-05" db="EMBL/GenBank/DDBJ databases">
        <authorList>
            <person name="Lanie J.A."/>
            <person name="Ng W.-L."/>
            <person name="Kazmierczak K.M."/>
            <person name="Andrzejewski T.M."/>
            <person name="Davidsen T.M."/>
            <person name="Wayne K.J."/>
            <person name="Tettelin H."/>
            <person name="Glass J.I."/>
            <person name="Rusch D."/>
            <person name="Podicherti R."/>
            <person name="Tsui H.-C.T."/>
            <person name="Winkler M.E."/>
        </authorList>
    </citation>
    <scope>NUCLEOTIDE SEQUENCE</scope>
</reference>
<dbReference type="InterPro" id="IPR053733">
    <property type="entry name" value="Heme_Transport_Util_sf"/>
</dbReference>
<dbReference type="InterPro" id="IPR055136">
    <property type="entry name" value="LFE_1968-like"/>
</dbReference>
<dbReference type="AlphaFoldDB" id="A0A381TKX7"/>
<dbReference type="EMBL" id="UINC01004692">
    <property type="protein sequence ID" value="SVA16171.1"/>
    <property type="molecule type" value="Genomic_DNA"/>
</dbReference>
<dbReference type="SUPFAM" id="SSF144064">
    <property type="entry name" value="Heme iron utilization protein-like"/>
    <property type="match status" value="1"/>
</dbReference>
<gene>
    <name evidence="1" type="ORF">METZ01_LOCUS69025</name>
</gene>
<evidence type="ECO:0008006" key="2">
    <source>
        <dbReference type="Google" id="ProtNLM"/>
    </source>
</evidence>
<accession>A0A381TKX7</accession>
<dbReference type="Gene3D" id="3.40.1570.10">
    <property type="entry name" value="HemS/ChuS/ChuX like domains"/>
    <property type="match status" value="1"/>
</dbReference>